<dbReference type="Proteomes" id="UP000641454">
    <property type="component" value="Unassembled WGS sequence"/>
</dbReference>
<keyword evidence="3" id="KW-1185">Reference proteome</keyword>
<organism evidence="2 3">
    <name type="scientific">Flavobacterium muglaense</name>
    <dbReference type="NCBI Taxonomy" id="2764716"/>
    <lineage>
        <taxon>Bacteria</taxon>
        <taxon>Pseudomonadati</taxon>
        <taxon>Bacteroidota</taxon>
        <taxon>Flavobacteriia</taxon>
        <taxon>Flavobacteriales</taxon>
        <taxon>Flavobacteriaceae</taxon>
        <taxon>Flavobacterium</taxon>
    </lineage>
</organism>
<proteinExistence type="predicted"/>
<evidence type="ECO:0000313" key="2">
    <source>
        <dbReference type="EMBL" id="MBC5845923.1"/>
    </source>
</evidence>
<dbReference type="RefSeq" id="WP_317172593.1">
    <property type="nucleotide sequence ID" value="NZ_JACRUK010000060.1"/>
</dbReference>
<accession>A0A923SL45</accession>
<dbReference type="GO" id="GO:0003964">
    <property type="term" value="F:RNA-directed DNA polymerase activity"/>
    <property type="evidence" value="ECO:0007669"/>
    <property type="project" value="UniProtKB-KW"/>
</dbReference>
<feature type="non-terminal residue" evidence="2">
    <location>
        <position position="1"/>
    </location>
</feature>
<keyword evidence="2" id="KW-0548">Nucleotidyltransferase</keyword>
<dbReference type="InterPro" id="IPR013597">
    <property type="entry name" value="Mat_intron_G2"/>
</dbReference>
<dbReference type="AlphaFoldDB" id="A0A923SL45"/>
<gene>
    <name evidence="2" type="ORF">H8R25_15985</name>
</gene>
<feature type="domain" description="Group II intron maturase-specific" evidence="1">
    <location>
        <begin position="1"/>
        <end position="57"/>
    </location>
</feature>
<name>A0A923SL45_9FLAO</name>
<keyword evidence="2" id="KW-0808">Transferase</keyword>
<dbReference type="EMBL" id="JACRUL010000060">
    <property type="protein sequence ID" value="MBC5845923.1"/>
    <property type="molecule type" value="Genomic_DNA"/>
</dbReference>
<evidence type="ECO:0000259" key="1">
    <source>
        <dbReference type="Pfam" id="PF08388"/>
    </source>
</evidence>
<protein>
    <submittedName>
        <fullName evidence="2">Group II intron reverse transcriptase/maturase</fullName>
    </submittedName>
</protein>
<evidence type="ECO:0000313" key="3">
    <source>
        <dbReference type="Proteomes" id="UP000641454"/>
    </source>
</evidence>
<keyword evidence="2" id="KW-0695">RNA-directed DNA polymerase</keyword>
<dbReference type="Pfam" id="PF08388">
    <property type="entry name" value="GIIM"/>
    <property type="match status" value="1"/>
</dbReference>
<comment type="caution">
    <text evidence="2">The sequence shown here is derived from an EMBL/GenBank/DDBJ whole genome shotgun (WGS) entry which is preliminary data.</text>
</comment>
<reference evidence="2 3" key="1">
    <citation type="submission" date="2020-08" db="EMBL/GenBank/DDBJ databases">
        <title>Description of novel Flavobacterium F-392 isolate.</title>
        <authorList>
            <person name="Saticioglu I.B."/>
            <person name="Duman M."/>
            <person name="Altun S."/>
        </authorList>
    </citation>
    <scope>NUCLEOTIDE SEQUENCE [LARGE SCALE GENOMIC DNA]</scope>
    <source>
        <strain evidence="2 3">F-392</strain>
    </source>
</reference>
<sequence length="120" mass="14179">LEERIAKIKEVQRGWLNYFRGTSIMGKLRSIDGWLRNRLRYCIWHDWKKPERKRKNLIRLGVDLDHAYAYSRTRKGGWAIAQSPILGSTITLKRLRQKGYQSLTDVYIELNPSFCEPPST</sequence>